<reference evidence="2" key="1">
    <citation type="journal article" date="2016" name="Nature">
        <title>Genome evolution in the allotetraploid frog Xenopus laevis.</title>
        <authorList>
            <person name="Session A.M."/>
            <person name="Uno Y."/>
            <person name="Kwon T."/>
            <person name="Chapman J.A."/>
            <person name="Toyoda A."/>
            <person name="Takahashi S."/>
            <person name="Fukui A."/>
            <person name="Hikosaka A."/>
            <person name="Suzuki A."/>
            <person name="Kondo M."/>
            <person name="van Heeringen S.J."/>
            <person name="Quigley I."/>
            <person name="Heinz S."/>
            <person name="Ogino H."/>
            <person name="Ochi H."/>
            <person name="Hellsten U."/>
            <person name="Lyons J.B."/>
            <person name="Simakov O."/>
            <person name="Putnam N."/>
            <person name="Stites J."/>
            <person name="Kuroki Y."/>
            <person name="Tanaka T."/>
            <person name="Michiue T."/>
            <person name="Watanabe M."/>
            <person name="Bogdanovic O."/>
            <person name="Lister R."/>
            <person name="Georgiou G."/>
            <person name="Paranjpe S.S."/>
            <person name="van Kruijsbergen I."/>
            <person name="Shu S."/>
            <person name="Carlson J."/>
            <person name="Kinoshita T."/>
            <person name="Ohta Y."/>
            <person name="Mawaribuchi S."/>
            <person name="Jenkins J."/>
            <person name="Grimwood J."/>
            <person name="Schmutz J."/>
            <person name="Mitros T."/>
            <person name="Mozaffari S.V."/>
            <person name="Suzuki Y."/>
            <person name="Haramoto Y."/>
            <person name="Yamamoto T.S."/>
            <person name="Takagi C."/>
            <person name="Heald R."/>
            <person name="Miller K."/>
            <person name="Haudenschild C."/>
            <person name="Kitzman J."/>
            <person name="Nakayama T."/>
            <person name="Izutsu Y."/>
            <person name="Robert J."/>
            <person name="Fortriede J."/>
            <person name="Burns K."/>
            <person name="Lotay V."/>
            <person name="Karimi K."/>
            <person name="Yasuoka Y."/>
            <person name="Dichmann D.S."/>
            <person name="Flajnik M.F."/>
            <person name="Houston D.W."/>
            <person name="Shendure J."/>
            <person name="DuPasquier L."/>
            <person name="Vize P.D."/>
            <person name="Zorn A.M."/>
            <person name="Ito M."/>
            <person name="Marcotte E.M."/>
            <person name="Wallingford J.B."/>
            <person name="Ito Y."/>
            <person name="Asashima M."/>
            <person name="Ueno N."/>
            <person name="Matsuda Y."/>
            <person name="Veenstra G.J."/>
            <person name="Fujiyama A."/>
            <person name="Harland R.M."/>
            <person name="Taira M."/>
            <person name="Rokhsar D.S."/>
        </authorList>
    </citation>
    <scope>NUCLEOTIDE SEQUENCE [LARGE SCALE GENOMIC DNA]</scope>
    <source>
        <strain evidence="2">J</strain>
    </source>
</reference>
<protein>
    <submittedName>
        <fullName evidence="1">Uncharacterized protein</fullName>
    </submittedName>
</protein>
<accession>A0A974C1P8</accession>
<dbReference type="AlphaFoldDB" id="A0A974C1P8"/>
<evidence type="ECO:0000313" key="1">
    <source>
        <dbReference type="EMBL" id="OCT64945.1"/>
    </source>
</evidence>
<proteinExistence type="predicted"/>
<dbReference type="Proteomes" id="UP000694892">
    <property type="component" value="Chromosome 8S"/>
</dbReference>
<gene>
    <name evidence="1" type="ORF">XELAEV_18041185mg</name>
</gene>
<name>A0A974C1P8_XENLA</name>
<dbReference type="EMBL" id="CM004481">
    <property type="protein sequence ID" value="OCT64945.1"/>
    <property type="molecule type" value="Genomic_DNA"/>
</dbReference>
<evidence type="ECO:0000313" key="2">
    <source>
        <dbReference type="Proteomes" id="UP000694892"/>
    </source>
</evidence>
<sequence>MYCKPISYGFSWGLNGVLFVDSSATQWTFVYTAPCLGSITVTLLPHPQRCATVNSDCLWF</sequence>
<organism evidence="1 2">
    <name type="scientific">Xenopus laevis</name>
    <name type="common">African clawed frog</name>
    <dbReference type="NCBI Taxonomy" id="8355"/>
    <lineage>
        <taxon>Eukaryota</taxon>
        <taxon>Metazoa</taxon>
        <taxon>Chordata</taxon>
        <taxon>Craniata</taxon>
        <taxon>Vertebrata</taxon>
        <taxon>Euteleostomi</taxon>
        <taxon>Amphibia</taxon>
        <taxon>Batrachia</taxon>
        <taxon>Anura</taxon>
        <taxon>Pipoidea</taxon>
        <taxon>Pipidae</taxon>
        <taxon>Xenopodinae</taxon>
        <taxon>Xenopus</taxon>
        <taxon>Xenopus</taxon>
    </lineage>
</organism>